<gene>
    <name evidence="3" type="ordered locus">CA_C2957</name>
</gene>
<dbReference type="PATRIC" id="fig|272562.8.peg.3141"/>
<dbReference type="GO" id="GO:0009401">
    <property type="term" value="P:phosphoenolpyruvate-dependent sugar phosphotransferase system"/>
    <property type="evidence" value="ECO:0007669"/>
    <property type="project" value="InterPro"/>
</dbReference>
<name>Q97EZ8_CLOAB</name>
<dbReference type="Gene3D" id="3.40.50.2300">
    <property type="match status" value="1"/>
</dbReference>
<evidence type="ECO:0000313" key="4">
    <source>
        <dbReference type="Proteomes" id="UP000000814"/>
    </source>
</evidence>
<accession>Q97EZ8</accession>
<dbReference type="SUPFAM" id="SSF52794">
    <property type="entry name" value="PTS system IIB component-like"/>
    <property type="match status" value="1"/>
</dbReference>
<sequence length="101" mass="11082">MIKILAACGAGVNSSHQIKDAIEQEMKARGYQVVADAMMVKDITEELISKYDVFTPISKVDVGFEIKIPVVEAGAILYRIPAMAQPVFDELESVLKKLGKK</sequence>
<dbReference type="Pfam" id="PF02302">
    <property type="entry name" value="PTS_IIB"/>
    <property type="match status" value="1"/>
</dbReference>
<dbReference type="GO" id="GO:0008982">
    <property type="term" value="F:protein-N(PI)-phosphohistidine-sugar phosphotransferase activity"/>
    <property type="evidence" value="ECO:0007669"/>
    <property type="project" value="InterPro"/>
</dbReference>
<feature type="domain" description="Phosphotransferase system EIIB component type 2/3" evidence="2">
    <location>
        <begin position="3"/>
        <end position="83"/>
    </location>
</feature>
<reference evidence="3 4" key="1">
    <citation type="journal article" date="2001" name="J. Bacteriol.">
        <title>Genome sequence and comparative analysis of the solvent-producing bacterium Clostridium acetobutylicum.</title>
        <authorList>
            <person name="Nolling J."/>
            <person name="Breton G."/>
            <person name="Omelchenko M.V."/>
            <person name="Makarova K.S."/>
            <person name="Zeng Q."/>
            <person name="Gibson R."/>
            <person name="Lee H.M."/>
            <person name="Dubois J."/>
            <person name="Qiu D."/>
            <person name="Hitti J."/>
            <person name="Wolf Y.I."/>
            <person name="Tatusov R.L."/>
            <person name="Sabathe F."/>
            <person name="Doucette-Stamm L."/>
            <person name="Soucaille P."/>
            <person name="Daly M.J."/>
            <person name="Bennett G.N."/>
            <person name="Koonin E.V."/>
            <person name="Smith D.R."/>
        </authorList>
    </citation>
    <scope>NUCLEOTIDE SEQUENCE [LARGE SCALE GENOMIC DNA]</scope>
    <source>
        <strain evidence="4">ATCC 824 / DSM 792 / JCM 1419 / LMG 5710 / VKM B-1787</strain>
    </source>
</reference>
<dbReference type="OrthoDB" id="6603449at2"/>
<evidence type="ECO:0000256" key="1">
    <source>
        <dbReference type="ARBA" id="ARBA00022679"/>
    </source>
</evidence>
<organism evidence="3 4">
    <name type="scientific">Clostridium acetobutylicum (strain ATCC 824 / DSM 792 / JCM 1419 / IAM 19013 / LMG 5710 / NBRC 13948 / NRRL B-527 / VKM B-1787 / 2291 / W)</name>
    <dbReference type="NCBI Taxonomy" id="272562"/>
    <lineage>
        <taxon>Bacteria</taxon>
        <taxon>Bacillati</taxon>
        <taxon>Bacillota</taxon>
        <taxon>Clostridia</taxon>
        <taxon>Eubacteriales</taxon>
        <taxon>Clostridiaceae</taxon>
        <taxon>Clostridium</taxon>
    </lineage>
</organism>
<proteinExistence type="predicted"/>
<dbReference type="InterPro" id="IPR036095">
    <property type="entry name" value="PTS_EIIB-like_sf"/>
</dbReference>
<dbReference type="STRING" id="272562.CA_C2957"/>
<dbReference type="AlphaFoldDB" id="Q97EZ8"/>
<dbReference type="Proteomes" id="UP000000814">
    <property type="component" value="Chromosome"/>
</dbReference>
<evidence type="ECO:0000313" key="3">
    <source>
        <dbReference type="EMBL" id="AAK80899.1"/>
    </source>
</evidence>
<evidence type="ECO:0000259" key="2">
    <source>
        <dbReference type="Pfam" id="PF02302"/>
    </source>
</evidence>
<keyword evidence="4" id="KW-1185">Reference proteome</keyword>
<dbReference type="KEGG" id="cac:CA_C2957"/>
<dbReference type="RefSeq" id="WP_010966240.1">
    <property type="nucleotide sequence ID" value="NC_003030.1"/>
</dbReference>
<keyword evidence="1" id="KW-0808">Transferase</keyword>
<dbReference type="eggNOG" id="COG3414">
    <property type="taxonomic scope" value="Bacteria"/>
</dbReference>
<dbReference type="EMBL" id="AE001437">
    <property type="protein sequence ID" value="AAK80899.1"/>
    <property type="molecule type" value="Genomic_DNA"/>
</dbReference>
<dbReference type="PIR" id="H97263">
    <property type="entry name" value="H97263"/>
</dbReference>
<protein>
    <submittedName>
        <fullName evidence="3">PTS system IIB component (Galactitol/fructose specific)</fullName>
    </submittedName>
</protein>
<dbReference type="InterPro" id="IPR003501">
    <property type="entry name" value="PTS_EIIB_2/3"/>
</dbReference>
<dbReference type="HOGENOM" id="CLU_166897_0_0_9"/>
<dbReference type="GeneID" id="44999445"/>